<dbReference type="GO" id="GO:0140359">
    <property type="term" value="F:ABC-type transporter activity"/>
    <property type="evidence" value="ECO:0007669"/>
    <property type="project" value="InterPro"/>
</dbReference>
<dbReference type="InterPro" id="IPR017871">
    <property type="entry name" value="ABC_transporter-like_CS"/>
</dbReference>
<dbReference type="AlphaFoldDB" id="A0A518C352"/>
<evidence type="ECO:0000256" key="3">
    <source>
        <dbReference type="ARBA" id="ARBA00022741"/>
    </source>
</evidence>
<keyword evidence="7" id="KW-1185">Reference proteome</keyword>
<dbReference type="InterPro" id="IPR003593">
    <property type="entry name" value="AAA+_ATPase"/>
</dbReference>
<dbReference type="EMBL" id="CP036289">
    <property type="protein sequence ID" value="QDU73650.1"/>
    <property type="molecule type" value="Genomic_DNA"/>
</dbReference>
<dbReference type="PROSITE" id="PS00211">
    <property type="entry name" value="ABC_TRANSPORTER_1"/>
    <property type="match status" value="1"/>
</dbReference>
<gene>
    <name evidence="6" type="primary">tagH</name>
    <name evidence="6" type="ORF">Pan97_06480</name>
</gene>
<dbReference type="Gene3D" id="2.70.50.60">
    <property type="entry name" value="abc- transporter (atp binding component) like domain"/>
    <property type="match status" value="1"/>
</dbReference>
<evidence type="ECO:0000259" key="5">
    <source>
        <dbReference type="PROSITE" id="PS50893"/>
    </source>
</evidence>
<dbReference type="Gene3D" id="3.40.50.300">
    <property type="entry name" value="P-loop containing nucleotide triphosphate hydrolases"/>
    <property type="match status" value="1"/>
</dbReference>
<dbReference type="InterPro" id="IPR003439">
    <property type="entry name" value="ABC_transporter-like_ATP-bd"/>
</dbReference>
<name>A0A518C352_9BACT</name>
<evidence type="ECO:0000256" key="1">
    <source>
        <dbReference type="ARBA" id="ARBA00005417"/>
    </source>
</evidence>
<dbReference type="GO" id="GO:0005524">
    <property type="term" value="F:ATP binding"/>
    <property type="evidence" value="ECO:0007669"/>
    <property type="project" value="UniProtKB-KW"/>
</dbReference>
<dbReference type="Pfam" id="PF00005">
    <property type="entry name" value="ABC_tran"/>
    <property type="match status" value="1"/>
</dbReference>
<sequence>MQKPAIRVEGLGKKFKIGTQQSGHRLTELIAGYAQSVITAPARFIGARRNSNTQANSPSLSEFWAFRDLNFDIQEGEVVGIIGRNGAGKSTLLKVLSRITEPTEGRFGVRGRISSLLEVGTGFHPELTGRENIYLSGVVLGMKQAEVKRKFDQIVEFSGTEKFLDTPVKRFSSGMQVRLGFAVAAFLEPEILIVDEVLAVGDHEFQKKCLGKMSDIAQQGRTILFVSHNAGAVKQMCSRCIWLRDGSVHGDGDPQSVLNDYMSPDQGDLYHLPVKGKLGVEVRSISLNDTPVSVDRRVRFSSHFHLKFEIGADSPIPNLQLTARIAQRGNALCELNTSYNGMNVSVDQGEEISVSCDIESLPLLPGTYDLLLQLRGAGMRRDLLSWTPVGQIEIIPNIDLEHDDHGQFHQSFELRPPVLCPQKWTVQRAEQVHAGTRPPR</sequence>
<dbReference type="InterPro" id="IPR050683">
    <property type="entry name" value="Bact_Polysacc_Export_ATP-bd"/>
</dbReference>
<evidence type="ECO:0000256" key="2">
    <source>
        <dbReference type="ARBA" id="ARBA00022448"/>
    </source>
</evidence>
<keyword evidence="3" id="KW-0547">Nucleotide-binding</keyword>
<keyword evidence="4 6" id="KW-0067">ATP-binding</keyword>
<dbReference type="RefSeq" id="WP_144970648.1">
    <property type="nucleotide sequence ID" value="NZ_CP036289.1"/>
</dbReference>
<accession>A0A518C352</accession>
<evidence type="ECO:0000313" key="6">
    <source>
        <dbReference type="EMBL" id="QDU73650.1"/>
    </source>
</evidence>
<evidence type="ECO:0000256" key="4">
    <source>
        <dbReference type="ARBA" id="ARBA00022840"/>
    </source>
</evidence>
<dbReference type="GO" id="GO:0016887">
    <property type="term" value="F:ATP hydrolysis activity"/>
    <property type="evidence" value="ECO:0007669"/>
    <property type="project" value="InterPro"/>
</dbReference>
<dbReference type="PANTHER" id="PTHR46743">
    <property type="entry name" value="TEICHOIC ACIDS EXPORT ATP-BINDING PROTEIN TAGH"/>
    <property type="match status" value="1"/>
</dbReference>
<dbReference type="InterPro" id="IPR027417">
    <property type="entry name" value="P-loop_NTPase"/>
</dbReference>
<feature type="domain" description="ABC transporter" evidence="5">
    <location>
        <begin position="48"/>
        <end position="270"/>
    </location>
</feature>
<dbReference type="SMART" id="SM00382">
    <property type="entry name" value="AAA"/>
    <property type="match status" value="1"/>
</dbReference>
<dbReference type="SUPFAM" id="SSF52540">
    <property type="entry name" value="P-loop containing nucleoside triphosphate hydrolases"/>
    <property type="match status" value="1"/>
</dbReference>
<dbReference type="InterPro" id="IPR015860">
    <property type="entry name" value="ABC_transpr_TagH-like"/>
</dbReference>
<dbReference type="Proteomes" id="UP000318626">
    <property type="component" value="Chromosome"/>
</dbReference>
<dbReference type="KEGG" id="bvo:Pan97_06480"/>
<proteinExistence type="inferred from homology"/>
<reference evidence="7" key="1">
    <citation type="submission" date="2019-02" db="EMBL/GenBank/DDBJ databases">
        <title>Deep-cultivation of Planctomycetes and their phenomic and genomic characterization uncovers novel biology.</title>
        <authorList>
            <person name="Wiegand S."/>
            <person name="Jogler M."/>
            <person name="Boedeker C."/>
            <person name="Pinto D."/>
            <person name="Vollmers J."/>
            <person name="Rivas-Marin E."/>
            <person name="Kohn T."/>
            <person name="Peeters S.H."/>
            <person name="Heuer A."/>
            <person name="Rast P."/>
            <person name="Oberbeckmann S."/>
            <person name="Bunk B."/>
            <person name="Jeske O."/>
            <person name="Meyerdierks A."/>
            <person name="Storesund J.E."/>
            <person name="Kallscheuer N."/>
            <person name="Luecker S."/>
            <person name="Lage O.M."/>
            <person name="Pohl T."/>
            <person name="Merkel B.J."/>
            <person name="Hornburger P."/>
            <person name="Mueller R.-W."/>
            <person name="Bruemmer F."/>
            <person name="Labrenz M."/>
            <person name="Spormann A.M."/>
            <person name="Op den Camp H."/>
            <person name="Overmann J."/>
            <person name="Amann R."/>
            <person name="Jetten M.S.M."/>
            <person name="Mascher T."/>
            <person name="Medema M.H."/>
            <person name="Devos D.P."/>
            <person name="Kaster A.-K."/>
            <person name="Ovreas L."/>
            <person name="Rohde M."/>
            <person name="Galperin M.Y."/>
            <person name="Jogler C."/>
        </authorList>
    </citation>
    <scope>NUCLEOTIDE SEQUENCE [LARGE SCALE GENOMIC DNA]</scope>
    <source>
        <strain evidence="7">Pan97</strain>
    </source>
</reference>
<keyword evidence="2" id="KW-0813">Transport</keyword>
<evidence type="ECO:0000313" key="7">
    <source>
        <dbReference type="Proteomes" id="UP000318626"/>
    </source>
</evidence>
<dbReference type="PROSITE" id="PS50893">
    <property type="entry name" value="ABC_TRANSPORTER_2"/>
    <property type="match status" value="1"/>
</dbReference>
<dbReference type="OrthoDB" id="9778870at2"/>
<organism evidence="6 7">
    <name type="scientific">Bremerella volcania</name>
    <dbReference type="NCBI Taxonomy" id="2527984"/>
    <lineage>
        <taxon>Bacteria</taxon>
        <taxon>Pseudomonadati</taxon>
        <taxon>Planctomycetota</taxon>
        <taxon>Planctomycetia</taxon>
        <taxon>Pirellulales</taxon>
        <taxon>Pirellulaceae</taxon>
        <taxon>Bremerella</taxon>
    </lineage>
</organism>
<comment type="similarity">
    <text evidence="1">Belongs to the ABC transporter superfamily.</text>
</comment>
<dbReference type="GO" id="GO:0016020">
    <property type="term" value="C:membrane"/>
    <property type="evidence" value="ECO:0007669"/>
    <property type="project" value="InterPro"/>
</dbReference>
<dbReference type="CDD" id="cd03220">
    <property type="entry name" value="ABC_KpsT_Wzt"/>
    <property type="match status" value="1"/>
</dbReference>
<dbReference type="PANTHER" id="PTHR46743:SF2">
    <property type="entry name" value="TEICHOIC ACIDS EXPORT ATP-BINDING PROTEIN TAGH"/>
    <property type="match status" value="1"/>
</dbReference>
<protein>
    <submittedName>
        <fullName evidence="6">Teichoic acids export ATP-binding protein TagH</fullName>
    </submittedName>
</protein>